<gene>
    <name evidence="1" type="ORF">LBBP_01585</name>
</gene>
<dbReference type="EMBL" id="CP012029">
    <property type="protein sequence ID" value="ALO25874.1"/>
    <property type="molecule type" value="Genomic_DNA"/>
</dbReference>
<accession>A0A0S2IQG3</accession>
<dbReference type="Proteomes" id="UP000058857">
    <property type="component" value="Chromosome 1"/>
</dbReference>
<sequence>MKETNFLSKKFLLSVFQVFRKNGGSCLEVDMDEMEGGGVVGLFFEKRRYFIELQYNELIFLENIVLQFQSSGRNF</sequence>
<dbReference type="PATRIC" id="fig|280505.15.peg.1547"/>
<proteinExistence type="predicted"/>
<evidence type="ECO:0000313" key="1">
    <source>
        <dbReference type="EMBL" id="ALO25874.1"/>
    </source>
</evidence>
<protein>
    <submittedName>
        <fullName evidence="1">Uncharacterized protein</fullName>
    </submittedName>
</protein>
<organism evidence="1">
    <name type="scientific">Leptospira borgpetersenii serovar Ballum</name>
    <dbReference type="NCBI Taxonomy" id="280505"/>
    <lineage>
        <taxon>Bacteria</taxon>
        <taxon>Pseudomonadati</taxon>
        <taxon>Spirochaetota</taxon>
        <taxon>Spirochaetia</taxon>
        <taxon>Leptospirales</taxon>
        <taxon>Leptospiraceae</taxon>
        <taxon>Leptospira</taxon>
    </lineage>
</organism>
<dbReference type="AlphaFoldDB" id="A0A0S2IQG3"/>
<reference evidence="1 2" key="1">
    <citation type="journal article" date="2015" name="PLoS Negl. Trop. Dis.">
        <title>Distribution of Plasmids in Distinct Leptospira Pathogenic Species.</title>
        <authorList>
            <person name="Wang Y."/>
            <person name="Zhuang X."/>
            <person name="Zhong Y."/>
            <person name="Zhang C."/>
            <person name="Zhang Y."/>
            <person name="Zeng L."/>
            <person name="Zhu Y."/>
            <person name="He P."/>
            <person name="Dong K."/>
            <person name="Pal U."/>
            <person name="Guo X."/>
            <person name="Qin J."/>
        </authorList>
    </citation>
    <scope>NUCLEOTIDE SEQUENCE [LARGE SCALE GENOMIC DNA]</scope>
    <source>
        <strain evidence="1 2">56604</strain>
    </source>
</reference>
<evidence type="ECO:0000313" key="2">
    <source>
        <dbReference type="Proteomes" id="UP000058857"/>
    </source>
</evidence>
<name>A0A0S2IQG3_LEPBO</name>